<reference evidence="1" key="1">
    <citation type="journal article" date="2022" name="Int. J. Mol. Sci.">
        <title>Draft Genome of Tanacetum Coccineum: Genomic Comparison of Closely Related Tanacetum-Family Plants.</title>
        <authorList>
            <person name="Yamashiro T."/>
            <person name="Shiraishi A."/>
            <person name="Nakayama K."/>
            <person name="Satake H."/>
        </authorList>
    </citation>
    <scope>NUCLEOTIDE SEQUENCE</scope>
</reference>
<gene>
    <name evidence="1" type="ORF">Tco_0857572</name>
</gene>
<dbReference type="Proteomes" id="UP001151760">
    <property type="component" value="Unassembled WGS sequence"/>
</dbReference>
<dbReference type="EMBL" id="BQNB010012994">
    <property type="protein sequence ID" value="GJT10530.1"/>
    <property type="molecule type" value="Genomic_DNA"/>
</dbReference>
<reference evidence="1" key="2">
    <citation type="submission" date="2022-01" db="EMBL/GenBank/DDBJ databases">
        <authorList>
            <person name="Yamashiro T."/>
            <person name="Shiraishi A."/>
            <person name="Satake H."/>
            <person name="Nakayama K."/>
        </authorList>
    </citation>
    <scope>NUCLEOTIDE SEQUENCE</scope>
</reference>
<name>A0ABQ5B6L3_9ASTR</name>
<sequence>MMGVMTELILRECMEKAQAKSSLAKPKIDNNVKIKLSKEHLKELRNYAFSGSKEEDVVDHIAKVLEILD</sequence>
<evidence type="ECO:0000313" key="2">
    <source>
        <dbReference type="Proteomes" id="UP001151760"/>
    </source>
</evidence>
<evidence type="ECO:0000313" key="1">
    <source>
        <dbReference type="EMBL" id="GJT10530.1"/>
    </source>
</evidence>
<organism evidence="1 2">
    <name type="scientific">Tanacetum coccineum</name>
    <dbReference type="NCBI Taxonomy" id="301880"/>
    <lineage>
        <taxon>Eukaryota</taxon>
        <taxon>Viridiplantae</taxon>
        <taxon>Streptophyta</taxon>
        <taxon>Embryophyta</taxon>
        <taxon>Tracheophyta</taxon>
        <taxon>Spermatophyta</taxon>
        <taxon>Magnoliopsida</taxon>
        <taxon>eudicotyledons</taxon>
        <taxon>Gunneridae</taxon>
        <taxon>Pentapetalae</taxon>
        <taxon>asterids</taxon>
        <taxon>campanulids</taxon>
        <taxon>Asterales</taxon>
        <taxon>Asteraceae</taxon>
        <taxon>Asteroideae</taxon>
        <taxon>Anthemideae</taxon>
        <taxon>Anthemidinae</taxon>
        <taxon>Tanacetum</taxon>
    </lineage>
</organism>
<accession>A0ABQ5B6L3</accession>
<keyword evidence="2" id="KW-1185">Reference proteome</keyword>
<protein>
    <submittedName>
        <fullName evidence="1">Uncharacterized protein</fullName>
    </submittedName>
</protein>
<comment type="caution">
    <text evidence="1">The sequence shown here is derived from an EMBL/GenBank/DDBJ whole genome shotgun (WGS) entry which is preliminary data.</text>
</comment>
<proteinExistence type="predicted"/>